<feature type="domain" description="Transcriptional regulator TbsP N-terminal" evidence="2">
    <location>
        <begin position="30"/>
        <end position="155"/>
    </location>
</feature>
<evidence type="ECO:0000256" key="1">
    <source>
        <dbReference type="SAM" id="MobiDB-lite"/>
    </source>
</evidence>
<dbReference type="OrthoDB" id="331010at2157"/>
<organism evidence="4 5">
    <name type="scientific">Halorubrum vacuolatum</name>
    <name type="common">Natronobacterium vacuolatum</name>
    <dbReference type="NCBI Taxonomy" id="63740"/>
    <lineage>
        <taxon>Archaea</taxon>
        <taxon>Methanobacteriati</taxon>
        <taxon>Methanobacteriota</taxon>
        <taxon>Stenosarchaea group</taxon>
        <taxon>Halobacteria</taxon>
        <taxon>Halobacteriales</taxon>
        <taxon>Haloferacaceae</taxon>
        <taxon>Halorubrum</taxon>
    </lineage>
</organism>
<protein>
    <submittedName>
        <fullName evidence="4">Uncharacterized protein</fullName>
    </submittedName>
</protein>
<proteinExistence type="predicted"/>
<accession>A0A238WLU3</accession>
<name>A0A238WLU3_HALVU</name>
<dbReference type="Pfam" id="PF23336">
    <property type="entry name" value="HTH_TbsP_C"/>
    <property type="match status" value="1"/>
</dbReference>
<dbReference type="Pfam" id="PF19138">
    <property type="entry name" value="TbsP_N"/>
    <property type="match status" value="1"/>
</dbReference>
<keyword evidence="5" id="KW-1185">Reference proteome</keyword>
<sequence>MAFEDELVDLLAGSTTLVATGVDRAFLPAVLRAHERTLGEAAGASEETDGSSNVSWRLRSPTETVEGLGREFVLGTKVATRTESGSMAIVTAAEAAAGDLIERTLFLTDREVHAVTGPVDNRTVITTDEMSAVRGLREAMGAQFERSPSAAIDMPSRDRLYRTAGEQLCGRFAADLEVLLDDLEPGALDRSRTVTDRTLLLALGARHDHLFQDVRAWAESVGIAPRQTFTADRRMLVASGVIEEVKVPLGVGHPNYRLRAIEEGLLRLPPERLIEYLRDRLDGIDRAAFDGPDAADRYFRTPHGPGDDDRPVWERHRRR</sequence>
<dbReference type="RefSeq" id="WP_143420387.1">
    <property type="nucleotide sequence ID" value="NZ_FZNQ01000008.1"/>
</dbReference>
<evidence type="ECO:0000313" key="4">
    <source>
        <dbReference type="EMBL" id="SNR47556.1"/>
    </source>
</evidence>
<dbReference type="AlphaFoldDB" id="A0A238WLU3"/>
<evidence type="ECO:0000259" key="3">
    <source>
        <dbReference type="Pfam" id="PF23336"/>
    </source>
</evidence>
<evidence type="ECO:0000259" key="2">
    <source>
        <dbReference type="Pfam" id="PF19138"/>
    </source>
</evidence>
<dbReference type="InterPro" id="IPR056163">
    <property type="entry name" value="TbsP_C"/>
</dbReference>
<feature type="domain" description="Transcriptional regulator TbsP-like C-terminal" evidence="3">
    <location>
        <begin position="157"/>
        <end position="277"/>
    </location>
</feature>
<dbReference type="Proteomes" id="UP000198397">
    <property type="component" value="Unassembled WGS sequence"/>
</dbReference>
<dbReference type="EMBL" id="FZNQ01000008">
    <property type="protein sequence ID" value="SNR47556.1"/>
    <property type="molecule type" value="Genomic_DNA"/>
</dbReference>
<gene>
    <name evidence="4" type="ORF">SAMN06264855_108141</name>
</gene>
<evidence type="ECO:0000313" key="5">
    <source>
        <dbReference type="Proteomes" id="UP000198397"/>
    </source>
</evidence>
<dbReference type="InterPro" id="IPR043859">
    <property type="entry name" value="TbsP-like_N"/>
</dbReference>
<feature type="region of interest" description="Disordered" evidence="1">
    <location>
        <begin position="295"/>
        <end position="319"/>
    </location>
</feature>
<reference evidence="4 5" key="1">
    <citation type="submission" date="2017-06" db="EMBL/GenBank/DDBJ databases">
        <authorList>
            <person name="Kim H.J."/>
            <person name="Triplett B.A."/>
        </authorList>
    </citation>
    <scope>NUCLEOTIDE SEQUENCE [LARGE SCALE GENOMIC DNA]</scope>
    <source>
        <strain evidence="4 5">DSM 8800</strain>
    </source>
</reference>